<comment type="caution">
    <text evidence="6">The sequence shown here is derived from an EMBL/GenBank/DDBJ whole genome shotgun (WGS) entry which is preliminary data.</text>
</comment>
<keyword evidence="3" id="KW-0804">Transcription</keyword>
<evidence type="ECO:0000256" key="3">
    <source>
        <dbReference type="ARBA" id="ARBA00023163"/>
    </source>
</evidence>
<keyword evidence="2 4" id="KW-0238">DNA-binding</keyword>
<dbReference type="InterPro" id="IPR001647">
    <property type="entry name" value="HTH_TetR"/>
</dbReference>
<evidence type="ECO:0000313" key="7">
    <source>
        <dbReference type="Proteomes" id="UP000186455"/>
    </source>
</evidence>
<dbReference type="InterPro" id="IPR009057">
    <property type="entry name" value="Homeodomain-like_sf"/>
</dbReference>
<evidence type="ECO:0000313" key="6">
    <source>
        <dbReference type="EMBL" id="OKH90819.1"/>
    </source>
</evidence>
<dbReference type="Gene3D" id="1.10.357.10">
    <property type="entry name" value="Tetracycline Repressor, domain 2"/>
    <property type="match status" value="1"/>
</dbReference>
<dbReference type="PROSITE" id="PS50977">
    <property type="entry name" value="HTH_TETR_2"/>
    <property type="match status" value="1"/>
</dbReference>
<dbReference type="GO" id="GO:0000976">
    <property type="term" value="F:transcription cis-regulatory region binding"/>
    <property type="evidence" value="ECO:0007669"/>
    <property type="project" value="TreeGrafter"/>
</dbReference>
<dbReference type="Proteomes" id="UP000186455">
    <property type="component" value="Unassembled WGS sequence"/>
</dbReference>
<dbReference type="RefSeq" id="WP_073793480.1">
    <property type="nucleotide sequence ID" value="NZ_LFBV01000010.1"/>
</dbReference>
<organism evidence="6 7">
    <name type="scientific">Streptomyces uncialis</name>
    <dbReference type="NCBI Taxonomy" id="1048205"/>
    <lineage>
        <taxon>Bacteria</taxon>
        <taxon>Bacillati</taxon>
        <taxon>Actinomycetota</taxon>
        <taxon>Actinomycetes</taxon>
        <taxon>Kitasatosporales</taxon>
        <taxon>Streptomycetaceae</taxon>
        <taxon>Streptomyces</taxon>
    </lineage>
</organism>
<dbReference type="PANTHER" id="PTHR30055:SF234">
    <property type="entry name" value="HTH-TYPE TRANSCRIPTIONAL REGULATOR BETI"/>
    <property type="match status" value="1"/>
</dbReference>
<name>A0A1Q4UZ73_9ACTN</name>
<sequence>MHPDTNPARRPYDSLRRAAQARETRADIAHAARRLFLAQGWAATTVREVAREAGVSVPTVYATYGNKAGLTRALADAADLSADAAPLLAELTAPGATPARQLAAMAGYDRRLFERAGDVIALLREAGRTEPELAAAYREGREGGDGTRVRVFSTWAPAVLRAGLDIPAAVDVYAAICNIDVYGTLTAERGWSPGRVEEWWAGALGRELLSPAALPPEPTPPGAV</sequence>
<dbReference type="GO" id="GO:0003700">
    <property type="term" value="F:DNA-binding transcription factor activity"/>
    <property type="evidence" value="ECO:0007669"/>
    <property type="project" value="TreeGrafter"/>
</dbReference>
<protein>
    <submittedName>
        <fullName evidence="6">TetR family transcriptional regulator</fullName>
    </submittedName>
</protein>
<evidence type="ECO:0000256" key="1">
    <source>
        <dbReference type="ARBA" id="ARBA00023015"/>
    </source>
</evidence>
<dbReference type="AlphaFoldDB" id="A0A1Q4UZ73"/>
<keyword evidence="7" id="KW-1185">Reference proteome</keyword>
<evidence type="ECO:0000259" key="5">
    <source>
        <dbReference type="PROSITE" id="PS50977"/>
    </source>
</evidence>
<dbReference type="PANTHER" id="PTHR30055">
    <property type="entry name" value="HTH-TYPE TRANSCRIPTIONAL REGULATOR RUTR"/>
    <property type="match status" value="1"/>
</dbReference>
<keyword evidence="1" id="KW-0805">Transcription regulation</keyword>
<proteinExistence type="predicted"/>
<feature type="DNA-binding region" description="H-T-H motif" evidence="4">
    <location>
        <begin position="45"/>
        <end position="64"/>
    </location>
</feature>
<dbReference type="EMBL" id="LFBV01000010">
    <property type="protein sequence ID" value="OKH90819.1"/>
    <property type="molecule type" value="Genomic_DNA"/>
</dbReference>
<dbReference type="SUPFAM" id="SSF46689">
    <property type="entry name" value="Homeodomain-like"/>
    <property type="match status" value="1"/>
</dbReference>
<reference evidence="6 7" key="1">
    <citation type="submission" date="2015-06" db="EMBL/GenBank/DDBJ databases">
        <title>Cloning and characterization of the uncialamcin biosynthetic gene cluster.</title>
        <authorList>
            <person name="Yan X."/>
            <person name="Huang T."/>
            <person name="Ge H."/>
            <person name="Shen B."/>
        </authorList>
    </citation>
    <scope>NUCLEOTIDE SEQUENCE [LARGE SCALE GENOMIC DNA]</scope>
    <source>
        <strain evidence="6 7">DCA2648</strain>
    </source>
</reference>
<dbReference type="InterPro" id="IPR050109">
    <property type="entry name" value="HTH-type_TetR-like_transc_reg"/>
</dbReference>
<evidence type="ECO:0000256" key="2">
    <source>
        <dbReference type="ARBA" id="ARBA00023125"/>
    </source>
</evidence>
<gene>
    <name evidence="6" type="ORF">AB852_30090</name>
</gene>
<feature type="domain" description="HTH tetR-type" evidence="5">
    <location>
        <begin position="22"/>
        <end position="82"/>
    </location>
</feature>
<evidence type="ECO:0000256" key="4">
    <source>
        <dbReference type="PROSITE-ProRule" id="PRU00335"/>
    </source>
</evidence>
<accession>A0A1Q4UZ73</accession>
<dbReference type="PRINTS" id="PR00455">
    <property type="entry name" value="HTHTETR"/>
</dbReference>
<dbReference type="STRING" id="1048205.AB852_30090"/>
<dbReference type="Pfam" id="PF00440">
    <property type="entry name" value="TetR_N"/>
    <property type="match status" value="1"/>
</dbReference>